<feature type="coiled-coil region" evidence="1">
    <location>
        <begin position="182"/>
        <end position="237"/>
    </location>
</feature>
<protein>
    <recommendedName>
        <fullName evidence="2">No apical meristem-associated C-terminal domain-containing protein</fullName>
    </recommendedName>
</protein>
<reference evidence="3 4" key="1">
    <citation type="journal article" date="2023" name="G3 (Bethesda)">
        <title>A haplotype-resolved chromosome-scale genome for Quercus rubra L. provides insights into the genetics of adaptive traits for red oak species.</title>
        <authorList>
            <person name="Kapoor B."/>
            <person name="Jenkins J."/>
            <person name="Schmutz J."/>
            <person name="Zhebentyayeva T."/>
            <person name="Kuelheim C."/>
            <person name="Coggeshall M."/>
            <person name="Heim C."/>
            <person name="Lasky J.R."/>
            <person name="Leites L."/>
            <person name="Islam-Faridi N."/>
            <person name="Romero-Severson J."/>
            <person name="DeLeo V.L."/>
            <person name="Lucas S.M."/>
            <person name="Lazic D."/>
            <person name="Gailing O."/>
            <person name="Carlson J."/>
            <person name="Staton M."/>
        </authorList>
    </citation>
    <scope>NUCLEOTIDE SEQUENCE [LARGE SCALE GENOMIC DNA]</scope>
    <source>
        <strain evidence="3">Pseudo-F2</strain>
    </source>
</reference>
<dbReference type="PANTHER" id="PTHR45125">
    <property type="entry name" value="F21J9.4-RELATED"/>
    <property type="match status" value="1"/>
</dbReference>
<keyword evidence="4" id="KW-1185">Reference proteome</keyword>
<dbReference type="EMBL" id="JAXUIC010000011">
    <property type="protein sequence ID" value="KAK4563509.1"/>
    <property type="molecule type" value="Genomic_DNA"/>
</dbReference>
<evidence type="ECO:0000313" key="3">
    <source>
        <dbReference type="EMBL" id="KAK4563509.1"/>
    </source>
</evidence>
<evidence type="ECO:0000256" key="1">
    <source>
        <dbReference type="SAM" id="Coils"/>
    </source>
</evidence>
<keyword evidence="1" id="KW-0175">Coiled coil</keyword>
<sequence>MSDSDSTPEVESSMKTKEGINFNVDEDKLLGSAWLNTSVDAIHSYERKQNTFREKVWEYFHNHNTFGTTRTAISLTSRWGMIDKETNRFYGCIAQVKAISQSGTTEQDKIDNAKALYENNFHLKFQFEHCWLMLKNQPKWSEPKERSRTLLPLAPDSTSIIEGDGVSLLDDISNFKRPIGRKTEKANQKNKATKKNDRMKAKMVHLEELRDRVHRERIRLEEEKLRIKKEKLGIEKEKLRIPKMFEEERIMLVDTGSLV</sequence>
<name>A0AAN7IB75_QUERU</name>
<evidence type="ECO:0000313" key="4">
    <source>
        <dbReference type="Proteomes" id="UP001324115"/>
    </source>
</evidence>
<organism evidence="3 4">
    <name type="scientific">Quercus rubra</name>
    <name type="common">Northern red oak</name>
    <name type="synonym">Quercus borealis</name>
    <dbReference type="NCBI Taxonomy" id="3512"/>
    <lineage>
        <taxon>Eukaryota</taxon>
        <taxon>Viridiplantae</taxon>
        <taxon>Streptophyta</taxon>
        <taxon>Embryophyta</taxon>
        <taxon>Tracheophyta</taxon>
        <taxon>Spermatophyta</taxon>
        <taxon>Magnoliopsida</taxon>
        <taxon>eudicotyledons</taxon>
        <taxon>Gunneridae</taxon>
        <taxon>Pentapetalae</taxon>
        <taxon>rosids</taxon>
        <taxon>fabids</taxon>
        <taxon>Fagales</taxon>
        <taxon>Fagaceae</taxon>
        <taxon>Quercus</taxon>
    </lineage>
</organism>
<dbReference type="Pfam" id="PF14303">
    <property type="entry name" value="NAM-associated"/>
    <property type="match status" value="1"/>
</dbReference>
<evidence type="ECO:0000259" key="2">
    <source>
        <dbReference type="Pfam" id="PF14303"/>
    </source>
</evidence>
<feature type="domain" description="No apical meristem-associated C-terminal" evidence="2">
    <location>
        <begin position="124"/>
        <end position="256"/>
    </location>
</feature>
<proteinExistence type="predicted"/>
<comment type="caution">
    <text evidence="3">The sequence shown here is derived from an EMBL/GenBank/DDBJ whole genome shotgun (WGS) entry which is preliminary data.</text>
</comment>
<dbReference type="AlphaFoldDB" id="A0AAN7IB75"/>
<dbReference type="PANTHER" id="PTHR45125:SF3">
    <property type="entry name" value="NO-APICAL-MERISTEM-ASSOCIATED CARBOXY-TERMINAL DOMAIN PROTEIN"/>
    <property type="match status" value="1"/>
</dbReference>
<dbReference type="Proteomes" id="UP001324115">
    <property type="component" value="Unassembled WGS sequence"/>
</dbReference>
<dbReference type="InterPro" id="IPR029466">
    <property type="entry name" value="NAM-associated_C"/>
</dbReference>
<gene>
    <name evidence="3" type="ORF">RGQ29_005858</name>
</gene>
<accession>A0AAN7IB75</accession>